<sequence length="441" mass="45653">MELSAVDVWTMVTAALVLLMTPGLAFFYGGMTRAKAALNMIMMSFVSIAIVGIVWVLWGFNMTGAEDGGLGFGGIFANPFSDFGLRGMMSDPSAMIGVGFGATFAIISVALISGAVADRAKFSTWCVFVPLWTTLVYCPLAFMVWGGGLMGPDGAIGSIFGEAVDYAGGLVVHISAGVSALVLALLMGKRQGFGTDPGHRPHNLPFVLLGAGILWFGWFGFNGGAATDAAEAGQIWVNTLVAPGAAMLGWIIVEIIRIGRPTALGSASGLVAGLVAITPACAFVEPLGAIAIGLIAGVLAGAAVQLKYKLGFDDSLDVVGVHLVAGIVGTVMIGFFGVMQEDGRGGLFYGGDMRLLAAEVLSVIVAVAFAAVMTTIVGLALKYTMGLRVSTQDEIRGVDYSEHRESAYTLFSEGTETTVIGDDEGQSTIAGYEQGDKQPVS</sequence>
<comment type="similarity">
    <text evidence="2 9">Belongs to the ammonia transporter channel (TC 1.A.11.2) family.</text>
</comment>
<evidence type="ECO:0000256" key="4">
    <source>
        <dbReference type="ARBA" id="ARBA00022692"/>
    </source>
</evidence>
<dbReference type="PROSITE" id="PS01219">
    <property type="entry name" value="AMMONIUM_TRANSP"/>
    <property type="match status" value="1"/>
</dbReference>
<feature type="transmembrane region" description="Helical" evidence="9">
    <location>
        <begin position="235"/>
        <end position="256"/>
    </location>
</feature>
<evidence type="ECO:0000256" key="2">
    <source>
        <dbReference type="ARBA" id="ARBA00005887"/>
    </source>
</evidence>
<dbReference type="SUPFAM" id="SSF111352">
    <property type="entry name" value="Ammonium transporter"/>
    <property type="match status" value="1"/>
</dbReference>
<evidence type="ECO:0000256" key="3">
    <source>
        <dbReference type="ARBA" id="ARBA00022448"/>
    </source>
</evidence>
<name>A0ABY8HAQ6_9MICC</name>
<evidence type="ECO:0000256" key="7">
    <source>
        <dbReference type="ARBA" id="ARBA00023177"/>
    </source>
</evidence>
<comment type="subcellular location">
    <subcellularLocation>
        <location evidence="9">Cell membrane</location>
        <topology evidence="9">Multi-pass membrane protein</topology>
    </subcellularLocation>
    <subcellularLocation>
        <location evidence="1">Membrane</location>
        <topology evidence="1">Multi-pass membrane protein</topology>
    </subcellularLocation>
</comment>
<feature type="transmembrane region" description="Helical" evidence="9">
    <location>
        <begin position="6"/>
        <end position="28"/>
    </location>
</feature>
<accession>A0ABY8HAQ6</accession>
<keyword evidence="6 9" id="KW-0472">Membrane</keyword>
<feature type="transmembrane region" description="Helical" evidence="9">
    <location>
        <begin position="124"/>
        <end position="146"/>
    </location>
</feature>
<keyword evidence="4 9" id="KW-0812">Transmembrane</keyword>
<feature type="transmembrane region" description="Helical" evidence="9">
    <location>
        <begin position="286"/>
        <end position="306"/>
    </location>
</feature>
<dbReference type="RefSeq" id="WP_270105518.1">
    <property type="nucleotide sequence ID" value="NZ_CP121252.1"/>
</dbReference>
<proteinExistence type="inferred from homology"/>
<feature type="transmembrane region" description="Helical" evidence="9">
    <location>
        <begin position="166"/>
        <end position="186"/>
    </location>
</feature>
<dbReference type="Pfam" id="PF00909">
    <property type="entry name" value="Ammonium_transp"/>
    <property type="match status" value="1"/>
</dbReference>
<feature type="transmembrane region" description="Helical" evidence="9">
    <location>
        <begin position="40"/>
        <end position="60"/>
    </location>
</feature>
<keyword evidence="3 9" id="KW-0813">Transport</keyword>
<dbReference type="PANTHER" id="PTHR43029">
    <property type="entry name" value="AMMONIUM TRANSPORTER MEP2"/>
    <property type="match status" value="1"/>
</dbReference>
<evidence type="ECO:0000313" key="12">
    <source>
        <dbReference type="Proteomes" id="UP001219037"/>
    </source>
</evidence>
<organism evidence="11 12">
    <name type="scientific">Citricoccus muralis</name>
    <dbReference type="NCBI Taxonomy" id="169134"/>
    <lineage>
        <taxon>Bacteria</taxon>
        <taxon>Bacillati</taxon>
        <taxon>Actinomycetota</taxon>
        <taxon>Actinomycetes</taxon>
        <taxon>Micrococcales</taxon>
        <taxon>Micrococcaceae</taxon>
        <taxon>Citricoccus</taxon>
    </lineage>
</organism>
<dbReference type="InterPro" id="IPR029020">
    <property type="entry name" value="Ammonium/urea_transptr"/>
</dbReference>
<feature type="transmembrane region" description="Helical" evidence="9">
    <location>
        <begin position="94"/>
        <end position="117"/>
    </location>
</feature>
<evidence type="ECO:0000256" key="6">
    <source>
        <dbReference type="ARBA" id="ARBA00023136"/>
    </source>
</evidence>
<evidence type="ECO:0000256" key="1">
    <source>
        <dbReference type="ARBA" id="ARBA00004141"/>
    </source>
</evidence>
<feature type="transmembrane region" description="Helical" evidence="9">
    <location>
        <begin position="360"/>
        <end position="381"/>
    </location>
</feature>
<dbReference type="Gene3D" id="1.10.3430.10">
    <property type="entry name" value="Ammonium transporter AmtB like domains"/>
    <property type="match status" value="1"/>
</dbReference>
<keyword evidence="5 9" id="KW-1133">Transmembrane helix</keyword>
<dbReference type="NCBIfam" id="TIGR00836">
    <property type="entry name" value="amt"/>
    <property type="match status" value="1"/>
</dbReference>
<keyword evidence="7 9" id="KW-0924">Ammonia transport</keyword>
<dbReference type="PANTHER" id="PTHR43029:SF10">
    <property type="entry name" value="AMMONIUM TRANSPORTER MEP2"/>
    <property type="match status" value="1"/>
</dbReference>
<feature type="transmembrane region" description="Helical" evidence="9">
    <location>
        <begin position="263"/>
        <end position="280"/>
    </location>
</feature>
<dbReference type="InterPro" id="IPR018047">
    <property type="entry name" value="Ammonium_transpt_CS"/>
</dbReference>
<dbReference type="Proteomes" id="UP001219037">
    <property type="component" value="Chromosome"/>
</dbReference>
<dbReference type="InterPro" id="IPR024041">
    <property type="entry name" value="NH4_transpt_AmtB-like_dom"/>
</dbReference>
<dbReference type="EMBL" id="CP121252">
    <property type="protein sequence ID" value="WFP17909.1"/>
    <property type="molecule type" value="Genomic_DNA"/>
</dbReference>
<evidence type="ECO:0000256" key="5">
    <source>
        <dbReference type="ARBA" id="ARBA00022989"/>
    </source>
</evidence>
<protein>
    <recommendedName>
        <fullName evidence="8 9">Ammonium transporter</fullName>
    </recommendedName>
</protein>
<feature type="transmembrane region" description="Helical" evidence="9">
    <location>
        <begin position="206"/>
        <end position="223"/>
    </location>
</feature>
<keyword evidence="12" id="KW-1185">Reference proteome</keyword>
<feature type="transmembrane region" description="Helical" evidence="9">
    <location>
        <begin position="318"/>
        <end position="340"/>
    </location>
</feature>
<evidence type="ECO:0000256" key="9">
    <source>
        <dbReference type="RuleBase" id="RU362002"/>
    </source>
</evidence>
<evidence type="ECO:0000259" key="10">
    <source>
        <dbReference type="Pfam" id="PF00909"/>
    </source>
</evidence>
<evidence type="ECO:0000313" key="11">
    <source>
        <dbReference type="EMBL" id="WFP17909.1"/>
    </source>
</evidence>
<gene>
    <name evidence="11" type="ORF">P8192_06665</name>
</gene>
<dbReference type="InterPro" id="IPR001905">
    <property type="entry name" value="Ammonium_transpt"/>
</dbReference>
<reference evidence="11 12" key="1">
    <citation type="submission" date="2023-04" db="EMBL/GenBank/DDBJ databases">
        <title>Funneling lignin-derived compounds into biodiesel using alkali-halophilic Citricoccus sp. P2.</title>
        <authorList>
            <person name="Luo C.-B."/>
        </authorList>
    </citation>
    <scope>NUCLEOTIDE SEQUENCE [LARGE SCALE GENOMIC DNA]</scope>
    <source>
        <strain evidence="11 12">P2</strain>
    </source>
</reference>
<evidence type="ECO:0000256" key="8">
    <source>
        <dbReference type="ARBA" id="ARBA00050025"/>
    </source>
</evidence>
<feature type="domain" description="Ammonium transporter AmtB-like" evidence="10">
    <location>
        <begin position="8"/>
        <end position="408"/>
    </location>
</feature>